<evidence type="ECO:0000313" key="2">
    <source>
        <dbReference type="Proteomes" id="UP000237000"/>
    </source>
</evidence>
<name>A0A2P5FPG1_TREOI</name>
<dbReference type="EMBL" id="JXTC01000017">
    <property type="protein sequence ID" value="PON99691.1"/>
    <property type="molecule type" value="Genomic_DNA"/>
</dbReference>
<sequence length="59" mass="6355">MARKPPKGLKYLNLIIRAIALTRLSSSLAPSLCTTLHEIPALVEVVLLLSLVVGSTVWS</sequence>
<reference evidence="2" key="1">
    <citation type="submission" date="2016-06" db="EMBL/GenBank/DDBJ databases">
        <title>Parallel loss of symbiosis genes in relatives of nitrogen-fixing non-legume Parasponia.</title>
        <authorList>
            <person name="Van Velzen R."/>
            <person name="Holmer R."/>
            <person name="Bu F."/>
            <person name="Rutten L."/>
            <person name="Van Zeijl A."/>
            <person name="Liu W."/>
            <person name="Santuari L."/>
            <person name="Cao Q."/>
            <person name="Sharma T."/>
            <person name="Shen D."/>
            <person name="Roswanjaya Y."/>
            <person name="Wardhani T."/>
            <person name="Kalhor M.S."/>
            <person name="Jansen J."/>
            <person name="Van den Hoogen J."/>
            <person name="Gungor B."/>
            <person name="Hartog M."/>
            <person name="Hontelez J."/>
            <person name="Verver J."/>
            <person name="Yang W.-C."/>
            <person name="Schijlen E."/>
            <person name="Repin R."/>
            <person name="Schilthuizen M."/>
            <person name="Schranz E."/>
            <person name="Heidstra R."/>
            <person name="Miyata K."/>
            <person name="Fedorova E."/>
            <person name="Kohlen W."/>
            <person name="Bisseling T."/>
            <person name="Smit S."/>
            <person name="Geurts R."/>
        </authorList>
    </citation>
    <scope>NUCLEOTIDE SEQUENCE [LARGE SCALE GENOMIC DNA]</scope>
    <source>
        <strain evidence="2">cv. RG33-2</strain>
    </source>
</reference>
<accession>A0A2P5FPG1</accession>
<comment type="caution">
    <text evidence="1">The sequence shown here is derived from an EMBL/GenBank/DDBJ whole genome shotgun (WGS) entry which is preliminary data.</text>
</comment>
<gene>
    <name evidence="1" type="ORF">TorRG33x02_044560</name>
</gene>
<dbReference type="Proteomes" id="UP000237000">
    <property type="component" value="Unassembled WGS sequence"/>
</dbReference>
<dbReference type="InParanoid" id="A0A2P5FPG1"/>
<protein>
    <submittedName>
        <fullName evidence="1">Uncharacterized protein</fullName>
    </submittedName>
</protein>
<proteinExistence type="predicted"/>
<keyword evidence="2" id="KW-1185">Reference proteome</keyword>
<evidence type="ECO:0000313" key="1">
    <source>
        <dbReference type="EMBL" id="PON99691.1"/>
    </source>
</evidence>
<dbReference type="AlphaFoldDB" id="A0A2P5FPG1"/>
<organism evidence="1 2">
    <name type="scientific">Trema orientale</name>
    <name type="common">Charcoal tree</name>
    <name type="synonym">Celtis orientalis</name>
    <dbReference type="NCBI Taxonomy" id="63057"/>
    <lineage>
        <taxon>Eukaryota</taxon>
        <taxon>Viridiplantae</taxon>
        <taxon>Streptophyta</taxon>
        <taxon>Embryophyta</taxon>
        <taxon>Tracheophyta</taxon>
        <taxon>Spermatophyta</taxon>
        <taxon>Magnoliopsida</taxon>
        <taxon>eudicotyledons</taxon>
        <taxon>Gunneridae</taxon>
        <taxon>Pentapetalae</taxon>
        <taxon>rosids</taxon>
        <taxon>fabids</taxon>
        <taxon>Rosales</taxon>
        <taxon>Cannabaceae</taxon>
        <taxon>Trema</taxon>
    </lineage>
</organism>